<dbReference type="InterPro" id="IPR011545">
    <property type="entry name" value="DEAD/DEAH_box_helicase_dom"/>
</dbReference>
<dbReference type="VEuPathDB" id="GiardiaDB:SS50377_23528"/>
<dbReference type="EMBL" id="KI545981">
    <property type="protein sequence ID" value="EST48511.1"/>
    <property type="molecule type" value="Genomic_DNA"/>
</dbReference>
<feature type="compositionally biased region" description="Basic and acidic residues" evidence="6">
    <location>
        <begin position="1"/>
        <end position="30"/>
    </location>
</feature>
<accession>V6LXS0</accession>
<feature type="domain" description="Helicase C-terminal" evidence="8">
    <location>
        <begin position="387"/>
        <end position="568"/>
    </location>
</feature>
<evidence type="ECO:0000256" key="6">
    <source>
        <dbReference type="SAM" id="MobiDB-lite"/>
    </source>
</evidence>
<dbReference type="Proteomes" id="UP000018208">
    <property type="component" value="Unassembled WGS sequence"/>
</dbReference>
<dbReference type="GO" id="GO:0016787">
    <property type="term" value="F:hydrolase activity"/>
    <property type="evidence" value="ECO:0007669"/>
    <property type="project" value="UniProtKB-KW"/>
</dbReference>
<dbReference type="GO" id="GO:0005524">
    <property type="term" value="F:ATP binding"/>
    <property type="evidence" value="ECO:0007669"/>
    <property type="project" value="UniProtKB-KW"/>
</dbReference>
<reference evidence="10" key="2">
    <citation type="submission" date="2020-12" db="EMBL/GenBank/DDBJ databases">
        <title>New Spironucleus salmonicida genome in near-complete chromosomes.</title>
        <authorList>
            <person name="Xu F."/>
            <person name="Kurt Z."/>
            <person name="Jimenez-Gonzalez A."/>
            <person name="Astvaldsson A."/>
            <person name="Andersson J.O."/>
            <person name="Svard S.G."/>
        </authorList>
    </citation>
    <scope>NUCLEOTIDE SEQUENCE</scope>
    <source>
        <strain evidence="10">ATCC 50377</strain>
    </source>
</reference>
<dbReference type="InterPro" id="IPR027417">
    <property type="entry name" value="P-loop_NTPase"/>
</dbReference>
<keyword evidence="4 9" id="KW-0347">Helicase</keyword>
<evidence type="ECO:0000313" key="9">
    <source>
        <dbReference type="EMBL" id="EST48511.1"/>
    </source>
</evidence>
<feature type="region of interest" description="Disordered" evidence="6">
    <location>
        <begin position="1"/>
        <end position="75"/>
    </location>
</feature>
<protein>
    <recommendedName>
        <fullName evidence="1">RNA helicase</fullName>
        <ecNumber evidence="1">3.6.4.13</ecNumber>
    </recommendedName>
</protein>
<organism evidence="9">
    <name type="scientific">Spironucleus salmonicida</name>
    <dbReference type="NCBI Taxonomy" id="348837"/>
    <lineage>
        <taxon>Eukaryota</taxon>
        <taxon>Metamonada</taxon>
        <taxon>Diplomonadida</taxon>
        <taxon>Hexamitidae</taxon>
        <taxon>Hexamitinae</taxon>
        <taxon>Spironucleus</taxon>
    </lineage>
</organism>
<dbReference type="EC" id="3.6.4.13" evidence="1"/>
<reference evidence="9 10" key="1">
    <citation type="journal article" date="2014" name="PLoS Genet.">
        <title>The Genome of Spironucleus salmonicida Highlights a Fish Pathogen Adapted to Fluctuating Environments.</title>
        <authorList>
            <person name="Xu F."/>
            <person name="Jerlstrom-Hultqvist J."/>
            <person name="Einarsson E."/>
            <person name="Astvaldsson A."/>
            <person name="Svard S.G."/>
            <person name="Andersson J.O."/>
        </authorList>
    </citation>
    <scope>NUCLEOTIDE SEQUENCE</scope>
    <source>
        <strain evidence="10">ATCC 50377</strain>
    </source>
</reference>
<evidence type="ECO:0000256" key="4">
    <source>
        <dbReference type="ARBA" id="ARBA00022806"/>
    </source>
</evidence>
<dbReference type="PROSITE" id="PS51192">
    <property type="entry name" value="HELICASE_ATP_BIND_1"/>
    <property type="match status" value="1"/>
</dbReference>
<evidence type="ECO:0000256" key="5">
    <source>
        <dbReference type="ARBA" id="ARBA00022840"/>
    </source>
</evidence>
<name>V6LXS0_9EUKA</name>
<dbReference type="GO" id="GO:0003676">
    <property type="term" value="F:nucleic acid binding"/>
    <property type="evidence" value="ECO:0007669"/>
    <property type="project" value="InterPro"/>
</dbReference>
<dbReference type="OrthoDB" id="196131at2759"/>
<evidence type="ECO:0000259" key="7">
    <source>
        <dbReference type="PROSITE" id="PS51192"/>
    </source>
</evidence>
<feature type="compositionally biased region" description="Gly residues" evidence="6">
    <location>
        <begin position="593"/>
        <end position="604"/>
    </location>
</feature>
<keyword evidence="3" id="KW-0378">Hydrolase</keyword>
<evidence type="ECO:0000256" key="2">
    <source>
        <dbReference type="ARBA" id="ARBA00022741"/>
    </source>
</evidence>
<evidence type="ECO:0000313" key="10">
    <source>
        <dbReference type="EMBL" id="KAH0573593.1"/>
    </source>
</evidence>
<feature type="domain" description="Helicase ATP-binding" evidence="7">
    <location>
        <begin position="151"/>
        <end position="360"/>
    </location>
</feature>
<evidence type="ECO:0000259" key="8">
    <source>
        <dbReference type="PROSITE" id="PS51194"/>
    </source>
</evidence>
<dbReference type="GO" id="GO:0003724">
    <property type="term" value="F:RNA helicase activity"/>
    <property type="evidence" value="ECO:0007669"/>
    <property type="project" value="UniProtKB-EC"/>
</dbReference>
<dbReference type="Gene3D" id="3.40.50.300">
    <property type="entry name" value="P-loop containing nucleotide triphosphate hydrolases"/>
    <property type="match status" value="2"/>
</dbReference>
<evidence type="ECO:0000256" key="1">
    <source>
        <dbReference type="ARBA" id="ARBA00012552"/>
    </source>
</evidence>
<dbReference type="EMBL" id="AUWU02000004">
    <property type="protein sequence ID" value="KAH0573593.1"/>
    <property type="molecule type" value="Genomic_DNA"/>
</dbReference>
<dbReference type="CDD" id="cd18787">
    <property type="entry name" value="SF2_C_DEAD"/>
    <property type="match status" value="1"/>
</dbReference>
<gene>
    <name evidence="9" type="ORF">SS50377_11122</name>
    <name evidence="10" type="ORF">SS50377_23528</name>
</gene>
<keyword evidence="5" id="KW-0067">ATP-binding</keyword>
<dbReference type="Pfam" id="PF00271">
    <property type="entry name" value="Helicase_C"/>
    <property type="match status" value="1"/>
</dbReference>
<dbReference type="SMART" id="SM00487">
    <property type="entry name" value="DEXDc"/>
    <property type="match status" value="1"/>
</dbReference>
<dbReference type="InterPro" id="IPR014001">
    <property type="entry name" value="Helicase_ATP-bd"/>
</dbReference>
<feature type="compositionally biased region" description="Gly residues" evidence="6">
    <location>
        <begin position="573"/>
        <end position="584"/>
    </location>
</feature>
<feature type="region of interest" description="Disordered" evidence="6">
    <location>
        <begin position="566"/>
        <end position="604"/>
    </location>
</feature>
<keyword evidence="11" id="KW-1185">Reference proteome</keyword>
<dbReference type="Pfam" id="PF00270">
    <property type="entry name" value="DEAD"/>
    <property type="match status" value="1"/>
</dbReference>
<sequence>MSDYRGNDRRGGYGDDRRGGYGDRQDRGSYGDRNGGNDRGGYDRNRGGDRYGGDRYGGDRGGSRMFQGQQDNGSCFPASEKELYKHADSIDPTQIDYSFYDLPIKLHKNKNPDIEPLATLEDMLAFLPAQVATNIKRLKYQQPTPIQKYSLPIAFSGVDLLATSQTGSGKSAAFLLPVIKDIMDNNLKAITKSPQDIKDIGWSRSPFGGRAQPFVIVLSPTRELALQNFNAAWQFSYKTGILTRVCYGGEGMREQSLALRCGADIIIATPGRVKAFIESGQIDLSYVTTFILDEGDTMIDMGFINDIKAIRKSIIESKKIAQAEKTPISDRKLQTLLFSATFPKEIRNIADEFLDTPYHLEIGTVGVSGVNISQYCFNPSMISRYSYLKAILQYPGRVILFCNKKSSVNQLTEQLKRDVVNGSLSKIPEDIQTEVQIMFNSRDEAVSTNAGEELSKPSQIECLSGDNTQRQRIIVLDQFKSGELKLLVCTDVAQRGLDLPKVDFVINYEMPANIEDYSHRIGRTGRAGRKGTAVSFIENGDSTLMLRKLAENLISSKQDVPEWLSQQANQRGNKGGFQRGGYSRGGNNSRGGNSYGGRGGSFNW</sequence>
<dbReference type="SMART" id="SM00490">
    <property type="entry name" value="HELICc"/>
    <property type="match status" value="1"/>
</dbReference>
<dbReference type="AlphaFoldDB" id="V6LXS0"/>
<dbReference type="SUPFAM" id="SSF52540">
    <property type="entry name" value="P-loop containing nucleoside triphosphate hydrolases"/>
    <property type="match status" value="1"/>
</dbReference>
<keyword evidence="2" id="KW-0547">Nucleotide-binding</keyword>
<evidence type="ECO:0000256" key="3">
    <source>
        <dbReference type="ARBA" id="ARBA00022801"/>
    </source>
</evidence>
<dbReference type="PANTHER" id="PTHR47958">
    <property type="entry name" value="ATP-DEPENDENT RNA HELICASE DBP3"/>
    <property type="match status" value="1"/>
</dbReference>
<evidence type="ECO:0000313" key="11">
    <source>
        <dbReference type="Proteomes" id="UP000018208"/>
    </source>
</evidence>
<proteinExistence type="predicted"/>
<dbReference type="PROSITE" id="PS51194">
    <property type="entry name" value="HELICASE_CTER"/>
    <property type="match status" value="1"/>
</dbReference>
<dbReference type="InterPro" id="IPR001650">
    <property type="entry name" value="Helicase_C-like"/>
</dbReference>
<feature type="compositionally biased region" description="Basic and acidic residues" evidence="6">
    <location>
        <begin position="40"/>
        <end position="62"/>
    </location>
</feature>